<accession>A0A0F9J7U2</accession>
<organism evidence="1">
    <name type="scientific">marine sediment metagenome</name>
    <dbReference type="NCBI Taxonomy" id="412755"/>
    <lineage>
        <taxon>unclassified sequences</taxon>
        <taxon>metagenomes</taxon>
        <taxon>ecological metagenomes</taxon>
    </lineage>
</organism>
<name>A0A0F9J7U2_9ZZZZ</name>
<reference evidence="1" key="1">
    <citation type="journal article" date="2015" name="Nature">
        <title>Complex archaea that bridge the gap between prokaryotes and eukaryotes.</title>
        <authorList>
            <person name="Spang A."/>
            <person name="Saw J.H."/>
            <person name="Jorgensen S.L."/>
            <person name="Zaremba-Niedzwiedzka K."/>
            <person name="Martijn J."/>
            <person name="Lind A.E."/>
            <person name="van Eijk R."/>
            <person name="Schleper C."/>
            <person name="Guy L."/>
            <person name="Ettema T.J."/>
        </authorList>
    </citation>
    <scope>NUCLEOTIDE SEQUENCE</scope>
</reference>
<protein>
    <submittedName>
        <fullName evidence="1">Uncharacterized protein</fullName>
    </submittedName>
</protein>
<gene>
    <name evidence="1" type="ORF">LCGC14_1487200</name>
</gene>
<sequence length="87" mass="9829">MAMRVRIKKRLECAGALGKQIGPKQFIGGQSWVPVLWDGGIRPFWHEANNLEVEVTKEITTKAWVNAVDQGRPSDDHAPLYAMFIPR</sequence>
<proteinExistence type="predicted"/>
<comment type="caution">
    <text evidence="1">The sequence shown here is derived from an EMBL/GenBank/DDBJ whole genome shotgun (WGS) entry which is preliminary data.</text>
</comment>
<dbReference type="EMBL" id="LAZR01010648">
    <property type="protein sequence ID" value="KKM65849.1"/>
    <property type="molecule type" value="Genomic_DNA"/>
</dbReference>
<dbReference type="AlphaFoldDB" id="A0A0F9J7U2"/>
<evidence type="ECO:0000313" key="1">
    <source>
        <dbReference type="EMBL" id="KKM65849.1"/>
    </source>
</evidence>